<dbReference type="Pfam" id="PF13524">
    <property type="entry name" value="Glyco_trans_1_2"/>
    <property type="match status" value="1"/>
</dbReference>
<organism evidence="2 3">
    <name type="scientific">Aliidongia dinghuensis</name>
    <dbReference type="NCBI Taxonomy" id="1867774"/>
    <lineage>
        <taxon>Bacteria</taxon>
        <taxon>Pseudomonadati</taxon>
        <taxon>Pseudomonadota</taxon>
        <taxon>Alphaproteobacteria</taxon>
        <taxon>Rhodospirillales</taxon>
        <taxon>Dongiaceae</taxon>
        <taxon>Aliidongia</taxon>
    </lineage>
</organism>
<keyword evidence="3" id="KW-1185">Reference proteome</keyword>
<dbReference type="RefSeq" id="WP_189049785.1">
    <property type="nucleotide sequence ID" value="NZ_BMJQ01000012.1"/>
</dbReference>
<comment type="caution">
    <text evidence="2">The sequence shown here is derived from an EMBL/GenBank/DDBJ whole genome shotgun (WGS) entry which is preliminary data.</text>
</comment>
<reference evidence="2" key="1">
    <citation type="journal article" date="2014" name="Int. J. Syst. Evol. Microbiol.">
        <title>Complete genome sequence of Corynebacterium casei LMG S-19264T (=DSM 44701T), isolated from a smear-ripened cheese.</title>
        <authorList>
            <consortium name="US DOE Joint Genome Institute (JGI-PGF)"/>
            <person name="Walter F."/>
            <person name="Albersmeier A."/>
            <person name="Kalinowski J."/>
            <person name="Ruckert C."/>
        </authorList>
    </citation>
    <scope>NUCLEOTIDE SEQUENCE</scope>
    <source>
        <strain evidence="2">CGMCC 1.15725</strain>
    </source>
</reference>
<proteinExistence type="predicted"/>
<dbReference type="InterPro" id="IPR055259">
    <property type="entry name" value="YkvP/CgeB_Glyco_trans-like"/>
</dbReference>
<dbReference type="AlphaFoldDB" id="A0A8J2YWM3"/>
<evidence type="ECO:0000313" key="2">
    <source>
        <dbReference type="EMBL" id="GGF32956.1"/>
    </source>
</evidence>
<reference evidence="2" key="2">
    <citation type="submission" date="2020-09" db="EMBL/GenBank/DDBJ databases">
        <authorList>
            <person name="Sun Q."/>
            <person name="Zhou Y."/>
        </authorList>
    </citation>
    <scope>NUCLEOTIDE SEQUENCE</scope>
    <source>
        <strain evidence="2">CGMCC 1.15725</strain>
    </source>
</reference>
<evidence type="ECO:0000259" key="1">
    <source>
        <dbReference type="Pfam" id="PF13524"/>
    </source>
</evidence>
<dbReference type="SUPFAM" id="SSF53756">
    <property type="entry name" value="UDP-Glycosyltransferase/glycogen phosphorylase"/>
    <property type="match status" value="1"/>
</dbReference>
<dbReference type="EMBL" id="BMJQ01000012">
    <property type="protein sequence ID" value="GGF32956.1"/>
    <property type="molecule type" value="Genomic_DNA"/>
</dbReference>
<feature type="domain" description="Spore protein YkvP/CgeB glycosyl transferase-like" evidence="1">
    <location>
        <begin position="233"/>
        <end position="374"/>
    </location>
</feature>
<accession>A0A8J2YWM3</accession>
<dbReference type="Proteomes" id="UP000646365">
    <property type="component" value="Unassembled WGS sequence"/>
</dbReference>
<gene>
    <name evidence="2" type="ORF">GCM10011611_43930</name>
</gene>
<sequence>MRFILFRGTSLYGSVDRMLDNLAVAFAAQGDAAQIIDATAPDYAATLERTVAEAPVDAFVGFTGIGLDLRAEGNLYNALGKPLVSIYLDPLLLYWNQIVTPIRRRLIFTTAPDDVDYWRGTLGVPVPIRHLPHAASPLGVPPLPWTERDIDLLHAGTAPADPAALRQAWAQHGPKVEARLNAMLDAHDAEPFTPLPALIARIGHPVAALASPDSLYPYFQTLDQYLRARVRWRMVLPLLQRPLTLVGPGWEPVLAASSGPVRAHLLGAKTAGEVADLMARAKIVVNSCTPYHGSHERLFQAMAAGAVALSSPTAWLEAAAPAGALARTRPDQADVAALADRLLDDAVEAQAMADAGRGWFEGAHTWAHRAAAIRDAVAAL</sequence>
<evidence type="ECO:0000313" key="3">
    <source>
        <dbReference type="Proteomes" id="UP000646365"/>
    </source>
</evidence>
<protein>
    <recommendedName>
        <fullName evidence="1">Spore protein YkvP/CgeB glycosyl transferase-like domain-containing protein</fullName>
    </recommendedName>
</protein>
<name>A0A8J2YWM3_9PROT</name>
<dbReference type="Gene3D" id="3.40.50.2000">
    <property type="entry name" value="Glycogen Phosphorylase B"/>
    <property type="match status" value="1"/>
</dbReference>